<keyword evidence="2" id="KW-1185">Reference proteome</keyword>
<proteinExistence type="predicted"/>
<dbReference type="EMBL" id="JACHHP010000007">
    <property type="protein sequence ID" value="MBB5209656.1"/>
    <property type="molecule type" value="Genomic_DNA"/>
</dbReference>
<dbReference type="InterPro" id="IPR015018">
    <property type="entry name" value="DUF1905"/>
</dbReference>
<dbReference type="Gene3D" id="2.40.30.100">
    <property type="entry name" value="AF2212/PG0164-like"/>
    <property type="match status" value="1"/>
</dbReference>
<evidence type="ECO:0000313" key="2">
    <source>
        <dbReference type="Proteomes" id="UP000521199"/>
    </source>
</evidence>
<organism evidence="1 2">
    <name type="scientific">Chiayiivirga flava</name>
    <dbReference type="NCBI Taxonomy" id="659595"/>
    <lineage>
        <taxon>Bacteria</taxon>
        <taxon>Pseudomonadati</taxon>
        <taxon>Pseudomonadota</taxon>
        <taxon>Gammaproteobacteria</taxon>
        <taxon>Lysobacterales</taxon>
        <taxon>Lysobacteraceae</taxon>
        <taxon>Chiayiivirga</taxon>
    </lineage>
</organism>
<dbReference type="SUPFAM" id="SSF141694">
    <property type="entry name" value="AF2212/PG0164-like"/>
    <property type="match status" value="1"/>
</dbReference>
<dbReference type="Proteomes" id="UP000521199">
    <property type="component" value="Unassembled WGS sequence"/>
</dbReference>
<dbReference type="RefSeq" id="WP_183962188.1">
    <property type="nucleotide sequence ID" value="NZ_JACHHP010000007.1"/>
</dbReference>
<comment type="caution">
    <text evidence="1">The sequence shown here is derived from an EMBL/GenBank/DDBJ whole genome shotgun (WGS) entry which is preliminary data.</text>
</comment>
<protein>
    <recommendedName>
        <fullName evidence="3">DUF1905 domain-containing protein</fullName>
    </recommendedName>
</protein>
<sequence length="184" mass="19505">MPTNTRSDAFSAVILEPDDPGAGAAWGFVVLPKDVSDRLPRRGRTTVEATINGHGFVATLEPDGQLSHWLRLNAKVLRGAAVQIGERVDIGIAPLPAEPAPTPPADFAKALAANRAAAAVWTSATPIAQVDWIHWIESGRLAKTRAERIAKACDMLASGKKRVCCFDPSGFYAKSLSAPKAAAR</sequence>
<gene>
    <name evidence="1" type="ORF">HNQ52_003228</name>
</gene>
<evidence type="ECO:0008006" key="3">
    <source>
        <dbReference type="Google" id="ProtNLM"/>
    </source>
</evidence>
<name>A0A7W8DAP7_9GAMM</name>
<reference evidence="1 2" key="1">
    <citation type="submission" date="2020-08" db="EMBL/GenBank/DDBJ databases">
        <title>Genomic Encyclopedia of Type Strains, Phase IV (KMG-IV): sequencing the most valuable type-strain genomes for metagenomic binning, comparative biology and taxonomic classification.</title>
        <authorList>
            <person name="Goeker M."/>
        </authorList>
    </citation>
    <scope>NUCLEOTIDE SEQUENCE [LARGE SCALE GENOMIC DNA]</scope>
    <source>
        <strain evidence="1 2">DSM 24163</strain>
    </source>
</reference>
<dbReference type="AlphaFoldDB" id="A0A7W8DAP7"/>
<dbReference type="InterPro" id="IPR037079">
    <property type="entry name" value="AF2212/PG0164-like_sf"/>
</dbReference>
<accession>A0A7W8DAP7</accession>
<dbReference type="Pfam" id="PF08922">
    <property type="entry name" value="DUF1905"/>
    <property type="match status" value="1"/>
</dbReference>
<evidence type="ECO:0000313" key="1">
    <source>
        <dbReference type="EMBL" id="MBB5209656.1"/>
    </source>
</evidence>
<dbReference type="Pfam" id="PF13376">
    <property type="entry name" value="OmdA"/>
    <property type="match status" value="1"/>
</dbReference>